<comment type="similarity">
    <text evidence="1">Belongs to the 'phage' integrase family.</text>
</comment>
<evidence type="ECO:0000256" key="2">
    <source>
        <dbReference type="ARBA" id="ARBA00022908"/>
    </source>
</evidence>
<dbReference type="PROSITE" id="PS51898">
    <property type="entry name" value="TYR_RECOMBINASE"/>
    <property type="match status" value="1"/>
</dbReference>
<dbReference type="PANTHER" id="PTHR30629">
    <property type="entry name" value="PROPHAGE INTEGRASE"/>
    <property type="match status" value="1"/>
</dbReference>
<evidence type="ECO:0000256" key="5">
    <source>
        <dbReference type="PROSITE-ProRule" id="PRU01248"/>
    </source>
</evidence>
<evidence type="ECO:0000313" key="9">
    <source>
        <dbReference type="Proteomes" id="UP000274212"/>
    </source>
</evidence>
<dbReference type="Gene3D" id="1.10.443.10">
    <property type="entry name" value="Intergrase catalytic core"/>
    <property type="match status" value="1"/>
</dbReference>
<dbReference type="Proteomes" id="UP000274212">
    <property type="component" value="Unassembled WGS sequence"/>
</dbReference>
<dbReference type="InterPro" id="IPR013762">
    <property type="entry name" value="Integrase-like_cat_sf"/>
</dbReference>
<keyword evidence="2" id="KW-0229">DNA integration</keyword>
<dbReference type="Gene3D" id="1.10.150.130">
    <property type="match status" value="1"/>
</dbReference>
<dbReference type="Pfam" id="PF22022">
    <property type="entry name" value="Phage_int_M"/>
    <property type="match status" value="1"/>
</dbReference>
<evidence type="ECO:0000259" key="6">
    <source>
        <dbReference type="PROSITE" id="PS51898"/>
    </source>
</evidence>
<dbReference type="GO" id="GO:0003677">
    <property type="term" value="F:DNA binding"/>
    <property type="evidence" value="ECO:0007669"/>
    <property type="project" value="UniProtKB-UniRule"/>
</dbReference>
<dbReference type="InterPro" id="IPR010998">
    <property type="entry name" value="Integrase_recombinase_N"/>
</dbReference>
<proteinExistence type="inferred from homology"/>
<dbReference type="Pfam" id="PF13356">
    <property type="entry name" value="Arm-DNA-bind_3"/>
    <property type="match status" value="1"/>
</dbReference>
<dbReference type="GO" id="GO:0006310">
    <property type="term" value="P:DNA recombination"/>
    <property type="evidence" value="ECO:0007669"/>
    <property type="project" value="UniProtKB-KW"/>
</dbReference>
<keyword evidence="4" id="KW-0233">DNA recombination</keyword>
<dbReference type="InterPro" id="IPR002104">
    <property type="entry name" value="Integrase_catalytic"/>
</dbReference>
<feature type="domain" description="Core-binding (CB)" evidence="7">
    <location>
        <begin position="122"/>
        <end position="204"/>
    </location>
</feature>
<dbReference type="CDD" id="cd00801">
    <property type="entry name" value="INT_P4_C"/>
    <property type="match status" value="1"/>
</dbReference>
<dbReference type="SUPFAM" id="SSF56349">
    <property type="entry name" value="DNA breaking-rejoining enzymes"/>
    <property type="match status" value="1"/>
</dbReference>
<evidence type="ECO:0000313" key="8">
    <source>
        <dbReference type="EMBL" id="RMU09340.1"/>
    </source>
</evidence>
<dbReference type="InterPro" id="IPR053876">
    <property type="entry name" value="Phage_int_M"/>
</dbReference>
<organism evidence="8 9">
    <name type="scientific">Pseudomonas syringae pv. coriandricola</name>
    <dbReference type="NCBI Taxonomy" id="264453"/>
    <lineage>
        <taxon>Bacteria</taxon>
        <taxon>Pseudomonadati</taxon>
        <taxon>Pseudomonadota</taxon>
        <taxon>Gammaproteobacteria</taxon>
        <taxon>Pseudomonadales</taxon>
        <taxon>Pseudomonadaceae</taxon>
        <taxon>Pseudomonas</taxon>
    </lineage>
</organism>
<dbReference type="PANTHER" id="PTHR30629:SF2">
    <property type="entry name" value="PROPHAGE INTEGRASE INTS-RELATED"/>
    <property type="match status" value="1"/>
</dbReference>
<dbReference type="InterPro" id="IPR050808">
    <property type="entry name" value="Phage_Integrase"/>
</dbReference>
<dbReference type="InterPro" id="IPR044068">
    <property type="entry name" value="CB"/>
</dbReference>
<keyword evidence="3 5" id="KW-0238">DNA-binding</keyword>
<feature type="domain" description="Tyr recombinase" evidence="6">
    <location>
        <begin position="228"/>
        <end position="404"/>
    </location>
</feature>
<name>A0A3M4TNW7_9PSED</name>
<dbReference type="PROSITE" id="PS51900">
    <property type="entry name" value="CB"/>
    <property type="match status" value="1"/>
</dbReference>
<dbReference type="EMBL" id="RBTT01000139">
    <property type="protein sequence ID" value="RMU09340.1"/>
    <property type="molecule type" value="Genomic_DNA"/>
</dbReference>
<accession>A0A3M4TNW7</accession>
<protein>
    <submittedName>
        <fullName evidence="8">Integrase</fullName>
    </submittedName>
</protein>
<evidence type="ECO:0000259" key="7">
    <source>
        <dbReference type="PROSITE" id="PS51900"/>
    </source>
</evidence>
<dbReference type="Pfam" id="PF00589">
    <property type="entry name" value="Phage_integrase"/>
    <property type="match status" value="1"/>
</dbReference>
<sequence>MVPFKSNSTIQDTPMKRTEIKRRPLADTVLAALEPEAKEYRETYGVDRLYFVVSPSGRKRWELRFKKPDGKWGWHGLGSYPEVTTKKAREKAFEAQKLAASGVDPVAHKAASRASKTAVTANTFKAAADLWLRKKMADGRAEKTVKGMRGSLDNDILPALGDKPLDQISRSDCAKLQASIEKRGAHNTSEKVRVWVNQIFGLAIAMGMTENNPASNLVDIAAKAPEETQYPHLMEAELPEFLQALRQSQSGAIVKAAAWLTVWTASRPGMTRWAEWAEFDLEKGLWSVPGAKMKMGRDHVVPLPTQAVELIKDLHRITGRSRYLFPSSGQKVPVISDATINKCFALIGYKGRMTGHGTRHTCSTLLNEHGWREEWIEAHLAHKKTGIKGVYDKAVYLRQRQQMVQWYADYLDSLEKGMTNELEENFRSIAKGMAR</sequence>
<dbReference type="InterPro" id="IPR025166">
    <property type="entry name" value="Integrase_DNA_bind_dom"/>
</dbReference>
<dbReference type="GO" id="GO:0015074">
    <property type="term" value="P:DNA integration"/>
    <property type="evidence" value="ECO:0007669"/>
    <property type="project" value="UniProtKB-KW"/>
</dbReference>
<reference evidence="8 9" key="1">
    <citation type="submission" date="2018-08" db="EMBL/GenBank/DDBJ databases">
        <title>Recombination of ecologically and evolutionarily significant loci maintains genetic cohesion in the Pseudomonas syringae species complex.</title>
        <authorList>
            <person name="Dillon M."/>
            <person name="Thakur S."/>
            <person name="Almeida R.N.D."/>
            <person name="Weir B.S."/>
            <person name="Guttman D.S."/>
        </authorList>
    </citation>
    <scope>NUCLEOTIDE SEQUENCE [LARGE SCALE GENOMIC DNA]</scope>
    <source>
        <strain evidence="8 9">ICMP 9829</strain>
    </source>
</reference>
<comment type="caution">
    <text evidence="8">The sequence shown here is derived from an EMBL/GenBank/DDBJ whole genome shotgun (WGS) entry which is preliminary data.</text>
</comment>
<evidence type="ECO:0000256" key="1">
    <source>
        <dbReference type="ARBA" id="ARBA00008857"/>
    </source>
</evidence>
<dbReference type="InterPro" id="IPR011010">
    <property type="entry name" value="DNA_brk_join_enz"/>
</dbReference>
<gene>
    <name evidence="8" type="ORF">ALP36_01699</name>
</gene>
<dbReference type="AlphaFoldDB" id="A0A3M4TNW7"/>
<evidence type="ECO:0000256" key="4">
    <source>
        <dbReference type="ARBA" id="ARBA00023172"/>
    </source>
</evidence>
<dbReference type="InterPro" id="IPR038488">
    <property type="entry name" value="Integrase_DNA-bd_sf"/>
</dbReference>
<evidence type="ECO:0000256" key="3">
    <source>
        <dbReference type="ARBA" id="ARBA00023125"/>
    </source>
</evidence>
<dbReference type="Gene3D" id="3.30.160.390">
    <property type="entry name" value="Integrase, DNA-binding domain"/>
    <property type="match status" value="1"/>
</dbReference>